<gene>
    <name evidence="2" type="ORF">FQA47_020645</name>
</gene>
<feature type="non-terminal residue" evidence="2">
    <location>
        <position position="62"/>
    </location>
</feature>
<organism evidence="2 3">
    <name type="scientific">Oryzias melastigma</name>
    <name type="common">Marine medaka</name>
    <dbReference type="NCBI Taxonomy" id="30732"/>
    <lineage>
        <taxon>Eukaryota</taxon>
        <taxon>Metazoa</taxon>
        <taxon>Chordata</taxon>
        <taxon>Craniata</taxon>
        <taxon>Vertebrata</taxon>
        <taxon>Euteleostomi</taxon>
        <taxon>Actinopterygii</taxon>
        <taxon>Neopterygii</taxon>
        <taxon>Teleostei</taxon>
        <taxon>Neoteleostei</taxon>
        <taxon>Acanthomorphata</taxon>
        <taxon>Ovalentaria</taxon>
        <taxon>Atherinomorphae</taxon>
        <taxon>Beloniformes</taxon>
        <taxon>Adrianichthyidae</taxon>
        <taxon>Oryziinae</taxon>
        <taxon>Oryzias</taxon>
    </lineage>
</organism>
<reference evidence="2" key="1">
    <citation type="journal article" name="BMC Genomics">
        <title>Long-read sequencing and de novo genome assembly of marine medaka (Oryzias melastigma).</title>
        <authorList>
            <person name="Liang P."/>
            <person name="Saqib H.S.A."/>
            <person name="Ni X."/>
            <person name="Shen Y."/>
        </authorList>
    </citation>
    <scope>NUCLEOTIDE SEQUENCE</scope>
    <source>
        <strain evidence="2">Bigg-433</strain>
    </source>
</reference>
<comment type="caution">
    <text evidence="2">The sequence shown here is derived from an EMBL/GenBank/DDBJ whole genome shotgun (WGS) entry which is preliminary data.</text>
</comment>
<accession>A0A834CGW7</accession>
<dbReference type="EMBL" id="WKFB01000207">
    <property type="protein sequence ID" value="KAF6731698.1"/>
    <property type="molecule type" value="Genomic_DNA"/>
</dbReference>
<evidence type="ECO:0000313" key="2">
    <source>
        <dbReference type="EMBL" id="KAF6731698.1"/>
    </source>
</evidence>
<feature type="compositionally biased region" description="Basic and acidic residues" evidence="1">
    <location>
        <begin position="45"/>
        <end position="62"/>
    </location>
</feature>
<dbReference type="AlphaFoldDB" id="A0A834CGW7"/>
<evidence type="ECO:0000256" key="1">
    <source>
        <dbReference type="SAM" id="MobiDB-lite"/>
    </source>
</evidence>
<name>A0A834CGW7_ORYME</name>
<feature type="region of interest" description="Disordered" evidence="1">
    <location>
        <begin position="1"/>
        <end position="62"/>
    </location>
</feature>
<sequence>MFVRESAKRSRPGSVAHRPETIYSGVEDNPIGCGRRDRRRKVRSDRRNTALLQEHRLPLSSE</sequence>
<proteinExistence type="predicted"/>
<protein>
    <submittedName>
        <fullName evidence="2">Uncharacterized protein</fullName>
    </submittedName>
</protein>
<dbReference type="Proteomes" id="UP000646548">
    <property type="component" value="Unassembled WGS sequence"/>
</dbReference>
<evidence type="ECO:0000313" key="3">
    <source>
        <dbReference type="Proteomes" id="UP000646548"/>
    </source>
</evidence>